<keyword evidence="4" id="KW-1185">Reference proteome</keyword>
<feature type="region of interest" description="Disordered" evidence="2">
    <location>
        <begin position="608"/>
        <end position="638"/>
    </location>
</feature>
<evidence type="ECO:0000313" key="4">
    <source>
        <dbReference type="Proteomes" id="UP000184236"/>
    </source>
</evidence>
<dbReference type="Proteomes" id="UP000184236">
    <property type="component" value="Unassembled WGS sequence"/>
</dbReference>
<organism evidence="3 4">
    <name type="scientific">Chryseobacterium takakiae</name>
    <dbReference type="NCBI Taxonomy" id="1302685"/>
    <lineage>
        <taxon>Bacteria</taxon>
        <taxon>Pseudomonadati</taxon>
        <taxon>Bacteroidota</taxon>
        <taxon>Flavobacteriia</taxon>
        <taxon>Flavobacteriales</taxon>
        <taxon>Weeksellaceae</taxon>
        <taxon>Chryseobacterium group</taxon>
        <taxon>Chryseobacterium</taxon>
    </lineage>
</organism>
<dbReference type="RefSeq" id="WP_072884441.1">
    <property type="nucleotide sequence ID" value="NZ_FQVO01000005.1"/>
</dbReference>
<evidence type="ECO:0000256" key="1">
    <source>
        <dbReference type="SAM" id="Coils"/>
    </source>
</evidence>
<accession>A0A1M4X606</accession>
<proteinExistence type="predicted"/>
<gene>
    <name evidence="3" type="ORF">SAMN05444408_105204</name>
</gene>
<feature type="coiled-coil region" evidence="1">
    <location>
        <begin position="955"/>
        <end position="992"/>
    </location>
</feature>
<evidence type="ECO:0000256" key="2">
    <source>
        <dbReference type="SAM" id="MobiDB-lite"/>
    </source>
</evidence>
<evidence type="ECO:0000313" key="3">
    <source>
        <dbReference type="EMBL" id="SHE88919.1"/>
    </source>
</evidence>
<reference evidence="4" key="1">
    <citation type="submission" date="2016-11" db="EMBL/GenBank/DDBJ databases">
        <authorList>
            <person name="Varghese N."/>
            <person name="Submissions S."/>
        </authorList>
    </citation>
    <scope>NUCLEOTIDE SEQUENCE [LARGE SCALE GENOMIC DNA]</scope>
    <source>
        <strain evidence="4">DSM 26898</strain>
    </source>
</reference>
<protein>
    <submittedName>
        <fullName evidence="3">Uncharacterized protein</fullName>
    </submittedName>
</protein>
<dbReference type="STRING" id="1302685.SAMN05444408_105204"/>
<name>A0A1M4X606_9FLAO</name>
<dbReference type="AlphaFoldDB" id="A0A1M4X606"/>
<sequence length="1253" mass="142138">MSTNERIANPGNPTTQNTSQTLFRFISMRNPQLTETKKENLGFIHRPVLNNAFDQAVKNRSGISKIQALENQCKSFPSPFSEKDLENSQYAGLLKIGRKIAKKETLSAAELTRTKDAYSSGQTEFEKLWENLIFQVVTQKDFYAKEALVHILKALHVGYAQTLSLTEELTKINGTNLVAKALDAKVVMPKELFVEEEISGSSLASKMATSETSALSNKTQERIKADAQRDLAVTQALLKKEQLEKLNSELENIQKAYHNSKTKAYQSAYNEYTAAYQSQKEEYEKVFEEINYLTEHKASEEELIRLHERLKELEVPPFEFSYQNEITISDLQRKLSPESFELFMTLFAYQEMGELFYSQIPPTAKTEVVSESELRIGTQVLQIDESYQTFEDLIYQVQNHISQEMQSALDNTVLEQTQYANLGGALIPVGNSLVRTHLAYSLLPVWRRSAFVQDNGFLNFSFEVQDNSWSVANAKIILESNTGYHEETLANIDVLNGMISFPAVMVNKFSSISKIRIDIYFSNGREAYLELLKIPNNQIQTGLLTLKPGKEDPRGEEPEVVSAGRKLFGLKRLGIAEYMKVVQSTHAYVPGDVTHIENIMAKEFKQKSTRRLRKSEIQTTASKATERETLSDTTSTTRHDMQSEVANVIMKDTTAQAHANWRSGETPYGIFEAGGSLATHNAKENSVRQAITQSQEITNKAADRLLTKIAEERIEKIIEEFEENNAHGFDNRNGDKHVVGIYRWVDMKYKNQIYNYGKRTMFEFMIPEPARLHRLALAVAKADVLTAPVDPRKAPAPYTMPNSKAATKTLLQYWADIYGVTLTDEMPGKEVILNANGSPQTEGEGTFFDANLEIPDGYKATTATIVWAYNKQRNRSGFWQGNYILPAYLSFGNLKGGSFYKETRNQTLNGTEGVSGLNLTGVFNYRVSGKNIGGFNIALKFPCVPNDANVLAWQTENFNAIIEAYKEAYEKFKEEQKRLDEEQKEKEAEAKDKMGNFYRYMENDVLKHNCIAYLLQDYLSPNTIGQNFTDGDKMENFQVFLNEDLDQYTALAKFMEQAFEWNIMSYNFYPYYWANRKHWQEMYISESVDPLFRSFLQSGMARVIVTVRPGFEDAIQFFLSTGKIWNGEEVPVIGDPMYMSIVDEMREPVGIKQGKPWITKLPTTLTILQEGSAGLRTTTALPFSAENPLEFENPEEVVTSSEFAITDAQLSSGAHRFVENIDIKDGNLQLTTDSDPRKVIAQISMQSIKNNLP</sequence>
<dbReference type="OrthoDB" id="8563833at2"/>
<keyword evidence="1" id="KW-0175">Coiled coil</keyword>
<feature type="coiled-coil region" evidence="1">
    <location>
        <begin position="224"/>
        <end position="289"/>
    </location>
</feature>
<dbReference type="EMBL" id="FQVO01000005">
    <property type="protein sequence ID" value="SHE88919.1"/>
    <property type="molecule type" value="Genomic_DNA"/>
</dbReference>